<evidence type="ECO:0000313" key="2">
    <source>
        <dbReference type="Proteomes" id="UP000431269"/>
    </source>
</evidence>
<protein>
    <recommendedName>
        <fullName evidence="3">DUF1203 domain-containing protein</fullName>
    </recommendedName>
</protein>
<accession>A0A6I6MM22</accession>
<dbReference type="Proteomes" id="UP000431269">
    <property type="component" value="Chromosome"/>
</dbReference>
<evidence type="ECO:0008006" key="3">
    <source>
        <dbReference type="Google" id="ProtNLM"/>
    </source>
</evidence>
<reference evidence="2" key="1">
    <citation type="submission" date="2019-12" db="EMBL/GenBank/DDBJ databases">
        <title>Complete genome of Terracaulis silvestris 0127_4.</title>
        <authorList>
            <person name="Vieira S."/>
            <person name="Riedel T."/>
            <person name="Sproer C."/>
            <person name="Pascual J."/>
            <person name="Boedeker C."/>
            <person name="Overmann J."/>
        </authorList>
    </citation>
    <scope>NUCLEOTIDE SEQUENCE [LARGE SCALE GENOMIC DNA]</scope>
    <source>
        <strain evidence="2">0127_4</strain>
    </source>
</reference>
<organism evidence="1 2">
    <name type="scientific">Terricaulis silvestris</name>
    <dbReference type="NCBI Taxonomy" id="2686094"/>
    <lineage>
        <taxon>Bacteria</taxon>
        <taxon>Pseudomonadati</taxon>
        <taxon>Pseudomonadota</taxon>
        <taxon>Alphaproteobacteria</taxon>
        <taxon>Caulobacterales</taxon>
        <taxon>Caulobacteraceae</taxon>
        <taxon>Terricaulis</taxon>
    </lineage>
</organism>
<name>A0A6I6MM22_9CAUL</name>
<dbReference type="EMBL" id="CP047045">
    <property type="protein sequence ID" value="QGZ96280.1"/>
    <property type="molecule type" value="Genomic_DNA"/>
</dbReference>
<dbReference type="Pfam" id="PF06718">
    <property type="entry name" value="DUF1203"/>
    <property type="match status" value="1"/>
</dbReference>
<keyword evidence="2" id="KW-1185">Reference proteome</keyword>
<evidence type="ECO:0000313" key="1">
    <source>
        <dbReference type="EMBL" id="QGZ96280.1"/>
    </source>
</evidence>
<dbReference type="AlphaFoldDB" id="A0A6I6MM22"/>
<proteinExistence type="predicted"/>
<dbReference type="KEGG" id="tsv:DSM104635_03138"/>
<dbReference type="PIRSF" id="PIRSF034110">
    <property type="entry name" value="DUF1203"/>
    <property type="match status" value="1"/>
</dbReference>
<gene>
    <name evidence="1" type="ORF">DSM104635_03138</name>
</gene>
<sequence length="154" mass="17174">MSFRIQGLDPELFADLQSLSDEQLTAKGIERVRVDEKPGAPCRISLDDAEIGEPVLLLSFDHQPADTPYRQQGPIFVRETRVRFDGVDAIPAALTRRTLSLRGFDAGHMMVEAEVVEGADAKAMIDRFFDNANVAYIHAHYARRGCFAARIDRA</sequence>
<dbReference type="InterPro" id="IPR009593">
    <property type="entry name" value="DUF1203"/>
</dbReference>
<dbReference type="RefSeq" id="WP_158767079.1">
    <property type="nucleotide sequence ID" value="NZ_CP047045.1"/>
</dbReference>